<accession>A0A1U7VV53</accession>
<dbReference type="GO" id="GO:0003682">
    <property type="term" value="F:chromatin binding"/>
    <property type="evidence" value="ECO:0007669"/>
    <property type="project" value="TreeGrafter"/>
</dbReference>
<name>A0A1U7VV53_NICSY</name>
<dbReference type="PANTHER" id="PTHR12585">
    <property type="entry name" value="SCC1 / RAD21 FAMILY MEMBER"/>
    <property type="match status" value="1"/>
</dbReference>
<evidence type="ECO:0000313" key="2">
    <source>
        <dbReference type="RefSeq" id="XP_009766279.1"/>
    </source>
</evidence>
<dbReference type="RefSeq" id="XP_009766279.1">
    <property type="nucleotide sequence ID" value="XM_009767977.1"/>
</dbReference>
<gene>
    <name evidence="2 3 4" type="primary">LOC104217674</name>
</gene>
<reference evidence="1" key="1">
    <citation type="journal article" date="2013" name="Genome Biol.">
        <title>Reference genomes and transcriptomes of Nicotiana sylvestris and Nicotiana tomentosiformis.</title>
        <authorList>
            <person name="Sierro N."/>
            <person name="Battey J.N."/>
            <person name="Ouadi S."/>
            <person name="Bovet L."/>
            <person name="Goepfert S."/>
            <person name="Bakaher N."/>
            <person name="Peitsch M.C."/>
            <person name="Ivanov N.V."/>
        </authorList>
    </citation>
    <scope>NUCLEOTIDE SEQUENCE [LARGE SCALE GENOMIC DNA]</scope>
</reference>
<proteinExistence type="predicted"/>
<dbReference type="Proteomes" id="UP000189701">
    <property type="component" value="Unplaced"/>
</dbReference>
<dbReference type="GO" id="GO:0007062">
    <property type="term" value="P:sister chromatid cohesion"/>
    <property type="evidence" value="ECO:0007669"/>
    <property type="project" value="InterPro"/>
</dbReference>
<protein>
    <submittedName>
        <fullName evidence="2 3">Sister chromatid cohesion 1 protein 3-like isoform X1</fullName>
    </submittedName>
</protein>
<dbReference type="RefSeq" id="XP_009766281.1">
    <property type="nucleotide sequence ID" value="XM_009767979.1"/>
</dbReference>
<organism evidence="1 2">
    <name type="scientific">Nicotiana sylvestris</name>
    <name type="common">Wood tobacco</name>
    <name type="synonym">South American tobacco</name>
    <dbReference type="NCBI Taxonomy" id="4096"/>
    <lineage>
        <taxon>Eukaryota</taxon>
        <taxon>Viridiplantae</taxon>
        <taxon>Streptophyta</taxon>
        <taxon>Embryophyta</taxon>
        <taxon>Tracheophyta</taxon>
        <taxon>Spermatophyta</taxon>
        <taxon>Magnoliopsida</taxon>
        <taxon>eudicotyledons</taxon>
        <taxon>Gunneridae</taxon>
        <taxon>Pentapetalae</taxon>
        <taxon>asterids</taxon>
        <taxon>lamiids</taxon>
        <taxon>Solanales</taxon>
        <taxon>Solanaceae</taxon>
        <taxon>Nicotianoideae</taxon>
        <taxon>Nicotianeae</taxon>
        <taxon>Nicotiana</taxon>
    </lineage>
</organism>
<dbReference type="eggNOG" id="KOG1213">
    <property type="taxonomic scope" value="Eukaryota"/>
</dbReference>
<evidence type="ECO:0000313" key="4">
    <source>
        <dbReference type="RefSeq" id="XP_009766281.1"/>
    </source>
</evidence>
<dbReference type="RefSeq" id="XP_009766280.1">
    <property type="nucleotide sequence ID" value="XM_009767978.1"/>
</dbReference>
<dbReference type="GO" id="GO:1990414">
    <property type="term" value="P:replication-born double-strand break repair via sister chromatid exchange"/>
    <property type="evidence" value="ECO:0007669"/>
    <property type="project" value="TreeGrafter"/>
</dbReference>
<keyword evidence="1" id="KW-1185">Reference proteome</keyword>
<dbReference type="GO" id="GO:0008278">
    <property type="term" value="C:cohesin complex"/>
    <property type="evidence" value="ECO:0007669"/>
    <property type="project" value="InterPro"/>
</dbReference>
<dbReference type="CDD" id="cd21793">
    <property type="entry name" value="Rad21_Rec8_M_AtSYN1-like"/>
    <property type="match status" value="1"/>
</dbReference>
<dbReference type="AlphaFoldDB" id="A0A1U7VV53"/>
<dbReference type="STRING" id="4096.A0A1U7VV53"/>
<reference evidence="2 3" key="2">
    <citation type="submission" date="2025-04" db="UniProtKB">
        <authorList>
            <consortium name="RefSeq"/>
        </authorList>
    </citation>
    <scope>IDENTIFICATION</scope>
    <source>
        <tissue evidence="2 3">Leaf</tissue>
    </source>
</reference>
<dbReference type="InterPro" id="IPR039781">
    <property type="entry name" value="Rad21/Rec8-like"/>
</dbReference>
<evidence type="ECO:0000313" key="3">
    <source>
        <dbReference type="RefSeq" id="XP_009766280.1"/>
    </source>
</evidence>
<sequence>MLLIDEDDIVLSNDKIGRLLNDTSALKRRRKNAPLSSLDIWKLNKRHTKDGMLFEPLITGVHNDICNIYKEDFISAKIKTASSLEDHVEPSGNHSPLPGNDLGIETERLRDNQEFACTNLLSEIFPSPNKFISSPQMPTPDPAASTGCVCSDMETPSTWYGDGLDVENTILSDIPEFDNSAGDLSFLDQDDRTPVGFPGTPEVGYLLSNEGGTPEFDTLSARTRCWRIVDLSMQIKMNLMVI</sequence>
<evidence type="ECO:0000313" key="1">
    <source>
        <dbReference type="Proteomes" id="UP000189701"/>
    </source>
</evidence>
<dbReference type="PANTHER" id="PTHR12585:SF55">
    <property type="entry name" value="SISTER CHROMATID COHESION 1 PROTEIN 3"/>
    <property type="match status" value="1"/>
</dbReference>